<reference evidence="2 3" key="1">
    <citation type="submission" date="2019-03" db="EMBL/GenBank/DDBJ databases">
        <title>First draft genome of Liparis tanakae, snailfish: a comprehensive survey of snailfish specific genes.</title>
        <authorList>
            <person name="Kim W."/>
            <person name="Song I."/>
            <person name="Jeong J.-H."/>
            <person name="Kim D."/>
            <person name="Kim S."/>
            <person name="Ryu S."/>
            <person name="Song J.Y."/>
            <person name="Lee S.K."/>
        </authorList>
    </citation>
    <scope>NUCLEOTIDE SEQUENCE [LARGE SCALE GENOMIC DNA]</scope>
    <source>
        <tissue evidence="2">Muscle</tissue>
    </source>
</reference>
<evidence type="ECO:0000256" key="1">
    <source>
        <dbReference type="SAM" id="Phobius"/>
    </source>
</evidence>
<comment type="caution">
    <text evidence="2">The sequence shown here is derived from an EMBL/GenBank/DDBJ whole genome shotgun (WGS) entry which is preliminary data.</text>
</comment>
<dbReference type="EMBL" id="SRLO01000143">
    <property type="protein sequence ID" value="TNN71985.1"/>
    <property type="molecule type" value="Genomic_DNA"/>
</dbReference>
<accession>A0A4Z2I3C9</accession>
<evidence type="ECO:0000313" key="2">
    <source>
        <dbReference type="EMBL" id="TNN71985.1"/>
    </source>
</evidence>
<keyword evidence="1" id="KW-0472">Membrane</keyword>
<dbReference type="AlphaFoldDB" id="A0A4Z2I3C9"/>
<keyword evidence="1" id="KW-0812">Transmembrane</keyword>
<organism evidence="2 3">
    <name type="scientific">Liparis tanakae</name>
    <name type="common">Tanaka's snailfish</name>
    <dbReference type="NCBI Taxonomy" id="230148"/>
    <lineage>
        <taxon>Eukaryota</taxon>
        <taxon>Metazoa</taxon>
        <taxon>Chordata</taxon>
        <taxon>Craniata</taxon>
        <taxon>Vertebrata</taxon>
        <taxon>Euteleostomi</taxon>
        <taxon>Actinopterygii</taxon>
        <taxon>Neopterygii</taxon>
        <taxon>Teleostei</taxon>
        <taxon>Neoteleostei</taxon>
        <taxon>Acanthomorphata</taxon>
        <taxon>Eupercaria</taxon>
        <taxon>Perciformes</taxon>
        <taxon>Cottioidei</taxon>
        <taxon>Cottales</taxon>
        <taxon>Liparidae</taxon>
        <taxon>Liparis</taxon>
    </lineage>
</organism>
<evidence type="ECO:0000313" key="3">
    <source>
        <dbReference type="Proteomes" id="UP000314294"/>
    </source>
</evidence>
<feature type="transmembrane region" description="Helical" evidence="1">
    <location>
        <begin position="7"/>
        <end position="29"/>
    </location>
</feature>
<dbReference type="Proteomes" id="UP000314294">
    <property type="component" value="Unassembled WGS sequence"/>
</dbReference>
<name>A0A4Z2I3C9_9TELE</name>
<protein>
    <submittedName>
        <fullName evidence="2">Uncharacterized protein</fullName>
    </submittedName>
</protein>
<keyword evidence="1" id="KW-1133">Transmembrane helix</keyword>
<keyword evidence="3" id="KW-1185">Reference proteome</keyword>
<proteinExistence type="predicted"/>
<gene>
    <name evidence="2" type="ORF">EYF80_017773</name>
</gene>
<sequence length="146" mass="16304">MSGYWQFVKAVFIIANWVFFFSSLAIFVISSSAPSLLTSTPSATPSSLSCFTRFFPNVSFNLSLSPTCHLHPNIGDVFIVPADAIAESLCHEPHLHLVWVQRAALRQCSGLCLCQMGVLTWPRLPVILQNRNWCALLLCQSFQTRD</sequence>